<dbReference type="AlphaFoldDB" id="A0A6H1UE29"/>
<dbReference type="PANTHER" id="PTHR30537:SF21">
    <property type="entry name" value="HTH-TYPE TRANSCRIPTIONAL REGULATOR SINR-RELATED"/>
    <property type="match status" value="1"/>
</dbReference>
<name>A0A6H1UE29_9GAMM</name>
<gene>
    <name evidence="6" type="ORF">HER31_06125</name>
</gene>
<proteinExistence type="inferred from homology"/>
<dbReference type="GO" id="GO:0043565">
    <property type="term" value="F:sequence-specific DNA binding"/>
    <property type="evidence" value="ECO:0007669"/>
    <property type="project" value="TreeGrafter"/>
</dbReference>
<protein>
    <submittedName>
        <fullName evidence="6">LysR family transcriptional regulator</fullName>
    </submittedName>
</protein>
<dbReference type="PANTHER" id="PTHR30537">
    <property type="entry name" value="HTH-TYPE TRANSCRIPTIONAL REGULATOR"/>
    <property type="match status" value="1"/>
</dbReference>
<dbReference type="Gene3D" id="1.10.10.10">
    <property type="entry name" value="Winged helix-like DNA-binding domain superfamily/Winged helix DNA-binding domain"/>
    <property type="match status" value="1"/>
</dbReference>
<dbReference type="InterPro" id="IPR036390">
    <property type="entry name" value="WH_DNA-bd_sf"/>
</dbReference>
<evidence type="ECO:0000313" key="7">
    <source>
        <dbReference type="Proteomes" id="UP000501602"/>
    </source>
</evidence>
<dbReference type="Pfam" id="PF00126">
    <property type="entry name" value="HTH_1"/>
    <property type="match status" value="1"/>
</dbReference>
<keyword evidence="7" id="KW-1185">Reference proteome</keyword>
<evidence type="ECO:0000256" key="1">
    <source>
        <dbReference type="ARBA" id="ARBA00009437"/>
    </source>
</evidence>
<dbReference type="SUPFAM" id="SSF46785">
    <property type="entry name" value="Winged helix' DNA-binding domain"/>
    <property type="match status" value="1"/>
</dbReference>
<dbReference type="GO" id="GO:0006351">
    <property type="term" value="P:DNA-templated transcription"/>
    <property type="evidence" value="ECO:0007669"/>
    <property type="project" value="TreeGrafter"/>
</dbReference>
<dbReference type="CDD" id="cd08422">
    <property type="entry name" value="PBP2_CrgA_like"/>
    <property type="match status" value="1"/>
</dbReference>
<dbReference type="Gene3D" id="3.40.190.290">
    <property type="match status" value="1"/>
</dbReference>
<dbReference type="InterPro" id="IPR036388">
    <property type="entry name" value="WH-like_DNA-bd_sf"/>
</dbReference>
<dbReference type="InterPro" id="IPR058163">
    <property type="entry name" value="LysR-type_TF_proteobact-type"/>
</dbReference>
<keyword evidence="2" id="KW-0805">Transcription regulation</keyword>
<evidence type="ECO:0000256" key="4">
    <source>
        <dbReference type="ARBA" id="ARBA00023163"/>
    </source>
</evidence>
<dbReference type="InterPro" id="IPR005119">
    <property type="entry name" value="LysR_subst-bd"/>
</dbReference>
<dbReference type="Pfam" id="PF03466">
    <property type="entry name" value="LysR_substrate"/>
    <property type="match status" value="1"/>
</dbReference>
<evidence type="ECO:0000256" key="2">
    <source>
        <dbReference type="ARBA" id="ARBA00023015"/>
    </source>
</evidence>
<comment type="similarity">
    <text evidence="1">Belongs to the LysR transcriptional regulatory family.</text>
</comment>
<dbReference type="InterPro" id="IPR000847">
    <property type="entry name" value="LysR_HTH_N"/>
</dbReference>
<evidence type="ECO:0000259" key="5">
    <source>
        <dbReference type="PROSITE" id="PS50931"/>
    </source>
</evidence>
<feature type="domain" description="HTH lysR-type" evidence="5">
    <location>
        <begin position="1"/>
        <end position="58"/>
    </location>
</feature>
<dbReference type="KEGG" id="fes:HER31_06125"/>
<keyword evidence="4" id="KW-0804">Transcription</keyword>
<dbReference type="GO" id="GO:0003700">
    <property type="term" value="F:DNA-binding transcription factor activity"/>
    <property type="evidence" value="ECO:0007669"/>
    <property type="project" value="InterPro"/>
</dbReference>
<evidence type="ECO:0000256" key="3">
    <source>
        <dbReference type="ARBA" id="ARBA00023125"/>
    </source>
</evidence>
<keyword evidence="3" id="KW-0238">DNA-binding</keyword>
<dbReference type="FunFam" id="3.40.190.290:FF:000001">
    <property type="entry name" value="Transcriptional regulator, LysR family"/>
    <property type="match status" value="1"/>
</dbReference>
<reference evidence="6 7" key="1">
    <citation type="submission" date="2020-04" db="EMBL/GenBank/DDBJ databases">
        <title>Ferrimonas sp. S7 isolated from sea water.</title>
        <authorList>
            <person name="Bae S.S."/>
            <person name="Baek K."/>
        </authorList>
    </citation>
    <scope>NUCLEOTIDE SEQUENCE [LARGE SCALE GENOMIC DNA]</scope>
    <source>
        <strain evidence="6 7">S7</strain>
    </source>
</reference>
<organism evidence="6 7">
    <name type="scientific">Ferrimonas lipolytica</name>
    <dbReference type="NCBI Taxonomy" id="2724191"/>
    <lineage>
        <taxon>Bacteria</taxon>
        <taxon>Pseudomonadati</taxon>
        <taxon>Pseudomonadota</taxon>
        <taxon>Gammaproteobacteria</taxon>
        <taxon>Alteromonadales</taxon>
        <taxon>Ferrimonadaceae</taxon>
        <taxon>Ferrimonas</taxon>
    </lineage>
</organism>
<dbReference type="RefSeq" id="WP_168659738.1">
    <property type="nucleotide sequence ID" value="NZ_CP051180.1"/>
</dbReference>
<dbReference type="SUPFAM" id="SSF53850">
    <property type="entry name" value="Periplasmic binding protein-like II"/>
    <property type="match status" value="1"/>
</dbReference>
<dbReference type="PROSITE" id="PS50931">
    <property type="entry name" value="HTH_LYSR"/>
    <property type="match status" value="1"/>
</dbReference>
<evidence type="ECO:0000313" key="6">
    <source>
        <dbReference type="EMBL" id="QIZ76476.1"/>
    </source>
</evidence>
<dbReference type="Proteomes" id="UP000501602">
    <property type="component" value="Chromosome"/>
</dbReference>
<accession>A0A6H1UE29</accession>
<dbReference type="EMBL" id="CP051180">
    <property type="protein sequence ID" value="QIZ76476.1"/>
    <property type="molecule type" value="Genomic_DNA"/>
</dbReference>
<sequence>MLLEDLIVVLKVAEFRSITAAATNLDMRTATASAAVKRVEAYLGAELFVRTTRHLRVSSAGERYLPQCEQALKVLEQAKLNIRADLDIIDGELRISTSSDLGRHLVTPWLDEFMDTYPKVSLRSVISDSNLDFYRDAVDVALRYGSPTDSNMFGFKICNVPRLLCASPAYIKQFGEPTNPDELASHNGLFYQLHDTLQDVWTFNQGKQQQKVRLTGNRASNDGDLVRRWCVGGKGIAVKSCLDMSTDLLAGRVVPVMQNYQPSATELWLICPSRQTITPAVRELRQLFRAKTESILQQLLQQKMIEPSALLLNG</sequence>